<protein>
    <submittedName>
        <fullName evidence="2">DUF2443 domain-containing protein</fullName>
    </submittedName>
</protein>
<accession>A0A347VPG3</accession>
<evidence type="ECO:0000313" key="2">
    <source>
        <dbReference type="EMBL" id="TLD94770.1"/>
    </source>
</evidence>
<evidence type="ECO:0000313" key="4">
    <source>
        <dbReference type="Proteomes" id="UP000477070"/>
    </source>
</evidence>
<reference evidence="1 4" key="4">
    <citation type="submission" date="2019-12" db="EMBL/GenBank/DDBJ databases">
        <title>Multi-Generational Helicobacter saguini Isolates.</title>
        <authorList>
            <person name="Mannion A."/>
            <person name="Shen Z."/>
            <person name="Fox J.G."/>
        </authorList>
    </citation>
    <scope>NUCLEOTIDE SEQUENCE [LARGE SCALE GENOMIC DNA]</scope>
    <source>
        <strain evidence="1">16-048</strain>
        <strain evidence="4">16-048 (F4)</strain>
    </source>
</reference>
<dbReference type="RefSeq" id="WP_034571184.1">
    <property type="nucleotide sequence ID" value="NZ_JRMP02000005.1"/>
</dbReference>
<dbReference type="InterPro" id="IPR019469">
    <property type="entry name" value="DUF2443"/>
</dbReference>
<dbReference type="Gene3D" id="1.20.58.90">
    <property type="match status" value="1"/>
</dbReference>
<evidence type="ECO:0000313" key="3">
    <source>
        <dbReference type="Proteomes" id="UP000029714"/>
    </source>
</evidence>
<dbReference type="InterPro" id="IPR038018">
    <property type="entry name" value="HP_1531"/>
</dbReference>
<dbReference type="Proteomes" id="UP000477070">
    <property type="component" value="Unassembled WGS sequence"/>
</dbReference>
<dbReference type="SUPFAM" id="SSF140496">
    <property type="entry name" value="HP1531-like"/>
    <property type="match status" value="1"/>
</dbReference>
<dbReference type="Pfam" id="PF10398">
    <property type="entry name" value="DUF2443"/>
    <property type="match status" value="1"/>
</dbReference>
<dbReference type="Proteomes" id="UP000029714">
    <property type="component" value="Unassembled WGS sequence"/>
</dbReference>
<dbReference type="EMBL" id="QBIU01000002">
    <property type="protein sequence ID" value="MWV70577.1"/>
    <property type="molecule type" value="Genomic_DNA"/>
</dbReference>
<gene>
    <name evidence="1" type="ORF">DCO61_11400</name>
    <name evidence="2" type="ORF">LS64_004495</name>
</gene>
<comment type="caution">
    <text evidence="2">The sequence shown here is derived from an EMBL/GenBank/DDBJ whole genome shotgun (WGS) entry which is preliminary data.</text>
</comment>
<dbReference type="EMBL" id="JRMP02000005">
    <property type="protein sequence ID" value="TLD94770.1"/>
    <property type="molecule type" value="Genomic_DNA"/>
</dbReference>
<evidence type="ECO:0000313" key="1">
    <source>
        <dbReference type="EMBL" id="MWV70577.1"/>
    </source>
</evidence>
<dbReference type="AlphaFoldDB" id="A0A347VPG3"/>
<reference evidence="2 3" key="1">
    <citation type="journal article" date="2014" name="Genome Announc.">
        <title>Draft genome sequences of eight enterohepatic helicobacter species isolated from both laboratory and wild rodents.</title>
        <authorList>
            <person name="Sheh A."/>
            <person name="Shen Z."/>
            <person name="Fox J.G."/>
        </authorList>
    </citation>
    <scope>NUCLEOTIDE SEQUENCE [LARGE SCALE GENOMIC DNA]</scope>
    <source>
        <strain evidence="2 3">MIT 97-6194</strain>
    </source>
</reference>
<reference evidence="2" key="3">
    <citation type="submission" date="2018-04" db="EMBL/GenBank/DDBJ databases">
        <authorList>
            <person name="Sheh A."/>
            <person name="Shen Z."/>
            <person name="Mannion A.J."/>
            <person name="Fox J.G."/>
        </authorList>
    </citation>
    <scope>NUCLEOTIDE SEQUENCE</scope>
    <source>
        <strain evidence="2">MIT 97-6194</strain>
    </source>
</reference>
<proteinExistence type="predicted"/>
<dbReference type="OrthoDB" id="5329258at2"/>
<organism evidence="2 3">
    <name type="scientific">Helicobacter saguini</name>
    <dbReference type="NCBI Taxonomy" id="1548018"/>
    <lineage>
        <taxon>Bacteria</taxon>
        <taxon>Pseudomonadati</taxon>
        <taxon>Campylobacterota</taxon>
        <taxon>Epsilonproteobacteria</taxon>
        <taxon>Campylobacterales</taxon>
        <taxon>Helicobacteraceae</taxon>
        <taxon>Helicobacter</taxon>
    </lineage>
</organism>
<sequence length="79" mass="9311">MFERINQIIRNIESIEDELTIALNMAKITLEDYIMIKRGSADMPEGLNMSLFSQVDEQVMALKQEIDTLNKLKREWFVF</sequence>
<name>A0A347VPG3_9HELI</name>
<reference evidence="2 3" key="2">
    <citation type="journal article" date="2016" name="Infect. Immun.">
        <title>Helicobacter saguini, a Novel Helicobacter Isolated from Cotton-Top Tamarins with Ulcerative Colitis, Has Proinflammatory Properties and Induces Typhlocolitis and Dysplasia in Gnotobiotic IL-10-/- Mice.</title>
        <authorList>
            <person name="Shen Z."/>
            <person name="Mannion A."/>
            <person name="Whary M.T."/>
            <person name="Muthupalani S."/>
            <person name="Sheh A."/>
            <person name="Feng Y."/>
            <person name="Gong G."/>
            <person name="Vandamme P."/>
            <person name="Holcombe H.R."/>
            <person name="Paster B.J."/>
            <person name="Fox J.G."/>
        </authorList>
    </citation>
    <scope>NUCLEOTIDE SEQUENCE [LARGE SCALE GENOMIC DNA]</scope>
    <source>
        <strain evidence="2 3">MIT 97-6194</strain>
    </source>
</reference>
<keyword evidence="3" id="KW-1185">Reference proteome</keyword>